<proteinExistence type="predicted"/>
<dbReference type="EMBL" id="JAGSOH010000156">
    <property type="protein sequence ID" value="MBR7830792.1"/>
    <property type="molecule type" value="Genomic_DNA"/>
</dbReference>
<evidence type="ECO:0000313" key="3">
    <source>
        <dbReference type="Proteomes" id="UP000676325"/>
    </source>
</evidence>
<reference evidence="2" key="1">
    <citation type="submission" date="2021-04" db="EMBL/GenBank/DDBJ databases">
        <title>Genome based classification of Actinospica acidithermotolerans sp. nov., an actinobacterium isolated from an Indonesian hot spring.</title>
        <authorList>
            <person name="Kusuma A.B."/>
            <person name="Putra K.E."/>
            <person name="Nafisah S."/>
            <person name="Loh J."/>
            <person name="Nouioui I."/>
            <person name="Goodfellow M."/>
        </authorList>
    </citation>
    <scope>NUCLEOTIDE SEQUENCE</scope>
    <source>
        <strain evidence="2">MGRD01-02</strain>
    </source>
</reference>
<comment type="caution">
    <text evidence="2">The sequence shown here is derived from an EMBL/GenBank/DDBJ whole genome shotgun (WGS) entry which is preliminary data.</text>
</comment>
<dbReference type="Proteomes" id="UP000676325">
    <property type="component" value="Unassembled WGS sequence"/>
</dbReference>
<dbReference type="AlphaFoldDB" id="A0A941EG33"/>
<keyword evidence="3" id="KW-1185">Reference proteome</keyword>
<gene>
    <name evidence="2" type="ORF">KDK95_31100</name>
</gene>
<name>A0A941EG33_9ACTN</name>
<accession>A0A941EG33</accession>
<organism evidence="2 3">
    <name type="scientific">Actinospica acidithermotolerans</name>
    <dbReference type="NCBI Taxonomy" id="2828514"/>
    <lineage>
        <taxon>Bacteria</taxon>
        <taxon>Bacillati</taxon>
        <taxon>Actinomycetota</taxon>
        <taxon>Actinomycetes</taxon>
        <taxon>Catenulisporales</taxon>
        <taxon>Actinospicaceae</taxon>
        <taxon>Actinospica</taxon>
    </lineage>
</organism>
<dbReference type="RefSeq" id="WP_212521912.1">
    <property type="nucleotide sequence ID" value="NZ_JAGSOH010000156.1"/>
</dbReference>
<feature type="region of interest" description="Disordered" evidence="1">
    <location>
        <begin position="101"/>
        <end position="122"/>
    </location>
</feature>
<evidence type="ECO:0000256" key="1">
    <source>
        <dbReference type="SAM" id="MobiDB-lite"/>
    </source>
</evidence>
<protein>
    <submittedName>
        <fullName evidence="2">Uncharacterized protein</fullName>
    </submittedName>
</protein>
<sequence>MSGTNGSRPSTPARARSAAALEQALRHGPFDRALRAALERSELSLESLQRRLRAEGYSISLAALSYWQRGLRRPERPESLRVVMAVEGILELPRASLVALLGPPRPRGRRSPGSGGPPEFSELLGPSTGLARVLDGVDAAVNLNFQHLGLQGDLFLSEDRSWYLERVRRVVTARLDRADRFVAIHVPDVAGQSPPVLRPISGCRLGRVQADPESGYQAAELVFDHALASGHPHVFEYEYIPSGPAAGIDRYQHASRHPVRQIALRTHFDPRSLPARCRHVTQRPGTAAPRHVADLPVSASGTANIVVLDSVPGLEGFRWEWD</sequence>
<evidence type="ECO:0000313" key="2">
    <source>
        <dbReference type="EMBL" id="MBR7830792.1"/>
    </source>
</evidence>